<dbReference type="AlphaFoldDB" id="A0A833GY25"/>
<proteinExistence type="predicted"/>
<feature type="transmembrane region" description="Helical" evidence="1">
    <location>
        <begin position="6"/>
        <end position="33"/>
    </location>
</feature>
<accession>A0A833GY25</accession>
<keyword evidence="1" id="KW-0472">Membrane</keyword>
<protein>
    <submittedName>
        <fullName evidence="2">Uncharacterized protein</fullName>
    </submittedName>
</protein>
<evidence type="ECO:0000256" key="1">
    <source>
        <dbReference type="SAM" id="Phobius"/>
    </source>
</evidence>
<comment type="caution">
    <text evidence="2">The sequence shown here is derived from an EMBL/GenBank/DDBJ whole genome shotgun (WGS) entry which is preliminary data.</text>
</comment>
<keyword evidence="1" id="KW-0812">Transmembrane</keyword>
<organism evidence="2 3">
    <name type="scientific">Leptonema illini</name>
    <dbReference type="NCBI Taxonomy" id="183"/>
    <lineage>
        <taxon>Bacteria</taxon>
        <taxon>Pseudomonadati</taxon>
        <taxon>Spirochaetota</taxon>
        <taxon>Spirochaetia</taxon>
        <taxon>Leptospirales</taxon>
        <taxon>Leptospiraceae</taxon>
        <taxon>Leptonema</taxon>
    </lineage>
</organism>
<dbReference type="EMBL" id="WBUI01000027">
    <property type="protein sequence ID" value="KAB2929728.1"/>
    <property type="molecule type" value="Genomic_DNA"/>
</dbReference>
<dbReference type="Proteomes" id="UP000460298">
    <property type="component" value="Unassembled WGS sequence"/>
</dbReference>
<evidence type="ECO:0000313" key="3">
    <source>
        <dbReference type="Proteomes" id="UP000460298"/>
    </source>
</evidence>
<keyword evidence="1" id="KW-1133">Transmembrane helix</keyword>
<evidence type="ECO:0000313" key="2">
    <source>
        <dbReference type="EMBL" id="KAB2929728.1"/>
    </source>
</evidence>
<reference evidence="2 3" key="1">
    <citation type="submission" date="2019-10" db="EMBL/GenBank/DDBJ databases">
        <title>Extracellular Electron Transfer in a Candidatus Methanoperedens spp. Enrichment Culture.</title>
        <authorList>
            <person name="Berger S."/>
            <person name="Rangel Shaw D."/>
            <person name="Berben T."/>
            <person name="In 'T Zandt M."/>
            <person name="Frank J."/>
            <person name="Reimann J."/>
            <person name="Jetten M.S.M."/>
            <person name="Welte C.U."/>
        </authorList>
    </citation>
    <scope>NUCLEOTIDE SEQUENCE [LARGE SCALE GENOMIC DNA]</scope>
    <source>
        <strain evidence="2">SB12</strain>
    </source>
</reference>
<name>A0A833GY25_9LEPT</name>
<gene>
    <name evidence="2" type="ORF">F9K24_19065</name>
</gene>
<sequence>METPSIVSAIILTAILSSILSGVMTSVALYLYFKYLERTKLNAALDEYIEIVKQRLKEGFEESGRELLPEFKEEVRKGFKEGMADVLRGELIDQTARSIARSGVDIVESGFNLLKGAWPKNEDNQPNP</sequence>